<evidence type="ECO:0000256" key="6">
    <source>
        <dbReference type="SAM" id="MobiDB-lite"/>
    </source>
</evidence>
<feature type="transmembrane region" description="Helical" evidence="7">
    <location>
        <begin position="122"/>
        <end position="141"/>
    </location>
</feature>
<keyword evidence="9" id="KW-1185">Reference proteome</keyword>
<feature type="transmembrane region" description="Helical" evidence="7">
    <location>
        <begin position="162"/>
        <end position="180"/>
    </location>
</feature>
<proteinExistence type="predicted"/>
<evidence type="ECO:0000256" key="7">
    <source>
        <dbReference type="SAM" id="Phobius"/>
    </source>
</evidence>
<keyword evidence="4 7" id="KW-1133">Transmembrane helix</keyword>
<feature type="transmembrane region" description="Helical" evidence="7">
    <location>
        <begin position="66"/>
        <end position="85"/>
    </location>
</feature>
<evidence type="ECO:0000256" key="2">
    <source>
        <dbReference type="ARBA" id="ARBA00022475"/>
    </source>
</evidence>
<dbReference type="Pfam" id="PF03631">
    <property type="entry name" value="Virul_fac_BrkB"/>
    <property type="match status" value="1"/>
</dbReference>
<comment type="subcellular location">
    <subcellularLocation>
        <location evidence="1">Cell membrane</location>
        <topology evidence="1">Multi-pass membrane protein</topology>
    </subcellularLocation>
</comment>
<dbReference type="InterPro" id="IPR017039">
    <property type="entry name" value="Virul_fac_BrkB"/>
</dbReference>
<keyword evidence="3 7" id="KW-0812">Transmembrane</keyword>
<name>A0A5J6JKC0_STRVI</name>
<dbReference type="Proteomes" id="UP000325563">
    <property type="component" value="Chromosome"/>
</dbReference>
<feature type="transmembrane region" description="Helical" evidence="7">
    <location>
        <begin position="221"/>
        <end position="246"/>
    </location>
</feature>
<evidence type="ECO:0000256" key="5">
    <source>
        <dbReference type="ARBA" id="ARBA00023136"/>
    </source>
</evidence>
<protein>
    <submittedName>
        <fullName evidence="8">Uncharacterized protein</fullName>
    </submittedName>
</protein>
<dbReference type="AlphaFoldDB" id="A0A5J6JKC0"/>
<dbReference type="GeneID" id="95614991"/>
<evidence type="ECO:0000256" key="4">
    <source>
        <dbReference type="ARBA" id="ARBA00022989"/>
    </source>
</evidence>
<feature type="transmembrane region" description="Helical" evidence="7">
    <location>
        <begin position="186"/>
        <end position="209"/>
    </location>
</feature>
<dbReference type="KEGG" id="svn:CP980_31090"/>
<sequence>MQPRKRAASGKPTRAASRATRWRTRSRNATVAARRLQRRAETRFPVITHIAERMVSVNIFDSATRLAAQCFLTAVPLVFVVASLAPEGVRKQMAASIRAVFGLSGAASDQVQAVFNSSDKELQSAVSVVGSVMVLLSATAVSRAMQRLCKRAWEIPRSGVRIAVWRWLAWIAGWICLLVVQEPVRSGFGVGLWLGIPLTFAFQAVVWWWTQHLLLGRLVPWLPLLPGALLTAGAMSALSVTAVFYMPRALNRALGEYGSAGSVFVLLSWLIVLCVAVACGITIGAVLAQEPFLARRLGSPLPDPQAPRPD</sequence>
<gene>
    <name evidence="8" type="ORF">CP980_31090</name>
</gene>
<dbReference type="RefSeq" id="WP_150529612.1">
    <property type="nucleotide sequence ID" value="NZ_BNBW01000003.1"/>
</dbReference>
<organism evidence="8 9">
    <name type="scientific">Streptomyces vinaceus</name>
    <dbReference type="NCBI Taxonomy" id="1960"/>
    <lineage>
        <taxon>Bacteria</taxon>
        <taxon>Bacillati</taxon>
        <taxon>Actinomycetota</taxon>
        <taxon>Actinomycetes</taxon>
        <taxon>Kitasatosporales</taxon>
        <taxon>Streptomycetaceae</taxon>
        <taxon>Streptomyces</taxon>
    </lineage>
</organism>
<evidence type="ECO:0000313" key="8">
    <source>
        <dbReference type="EMBL" id="QEV50212.1"/>
    </source>
</evidence>
<reference evidence="8 9" key="1">
    <citation type="submission" date="2017-09" db="EMBL/GenBank/DDBJ databases">
        <authorList>
            <person name="Lee N."/>
            <person name="Cho B.-K."/>
        </authorList>
    </citation>
    <scope>NUCLEOTIDE SEQUENCE [LARGE SCALE GENOMIC DNA]</scope>
    <source>
        <strain evidence="8 9">ATCC 27476</strain>
    </source>
</reference>
<keyword evidence="5 7" id="KW-0472">Membrane</keyword>
<dbReference type="GO" id="GO:0005886">
    <property type="term" value="C:plasma membrane"/>
    <property type="evidence" value="ECO:0007669"/>
    <property type="project" value="UniProtKB-SubCell"/>
</dbReference>
<accession>A0A5J6JKC0</accession>
<feature type="transmembrane region" description="Helical" evidence="7">
    <location>
        <begin position="266"/>
        <end position="288"/>
    </location>
</feature>
<evidence type="ECO:0000313" key="9">
    <source>
        <dbReference type="Proteomes" id="UP000325563"/>
    </source>
</evidence>
<evidence type="ECO:0000256" key="3">
    <source>
        <dbReference type="ARBA" id="ARBA00022692"/>
    </source>
</evidence>
<dbReference type="EMBL" id="CP023692">
    <property type="protein sequence ID" value="QEV50212.1"/>
    <property type="molecule type" value="Genomic_DNA"/>
</dbReference>
<evidence type="ECO:0000256" key="1">
    <source>
        <dbReference type="ARBA" id="ARBA00004651"/>
    </source>
</evidence>
<feature type="region of interest" description="Disordered" evidence="6">
    <location>
        <begin position="1"/>
        <end position="29"/>
    </location>
</feature>
<keyword evidence="2" id="KW-1003">Cell membrane</keyword>